<name>A0ABV7KVR7_9PROT</name>
<sequence length="174" mass="19039">MWTRPEYQEDHVTVLARSAHTALRMQAGYSILDIGAGAGHASAYFQQQGLSVLAIDIARNALEPEIQVPLLTACLWDMPVSIGAKWAFCADVMEHIPPDHVEQVLAFVARSAETAVFSISTVPDTGGALINEVLHMTVEPSAWWTGKMERLWRTVHLQEPEGSSGFITICTHSG</sequence>
<protein>
    <submittedName>
        <fullName evidence="1">Class I SAM-dependent methyltransferase</fullName>
        <ecNumber evidence="1">2.1.1.222</ecNumber>
        <ecNumber evidence="1">2.1.1.64</ecNumber>
    </submittedName>
</protein>
<dbReference type="InterPro" id="IPR029063">
    <property type="entry name" value="SAM-dependent_MTases_sf"/>
</dbReference>
<dbReference type="Gene3D" id="3.40.50.150">
    <property type="entry name" value="Vaccinia Virus protein VP39"/>
    <property type="match status" value="1"/>
</dbReference>
<dbReference type="EMBL" id="JBHRTR010000011">
    <property type="protein sequence ID" value="MFC3226399.1"/>
    <property type="molecule type" value="Genomic_DNA"/>
</dbReference>
<accession>A0ABV7KVR7</accession>
<keyword evidence="2" id="KW-1185">Reference proteome</keyword>
<proteinExistence type="predicted"/>
<comment type="caution">
    <text evidence="1">The sequence shown here is derived from an EMBL/GenBank/DDBJ whole genome shotgun (WGS) entry which is preliminary data.</text>
</comment>
<organism evidence="1 2">
    <name type="scientific">Marinibaculum pumilum</name>
    <dbReference type="NCBI Taxonomy" id="1766165"/>
    <lineage>
        <taxon>Bacteria</taxon>
        <taxon>Pseudomonadati</taxon>
        <taxon>Pseudomonadota</taxon>
        <taxon>Alphaproteobacteria</taxon>
        <taxon>Rhodospirillales</taxon>
        <taxon>Rhodospirillaceae</taxon>
        <taxon>Marinibaculum</taxon>
    </lineage>
</organism>
<keyword evidence="1" id="KW-0808">Transferase</keyword>
<dbReference type="EC" id="2.1.1.64" evidence="1"/>
<gene>
    <name evidence="1" type="ORF">ACFOGJ_04115</name>
</gene>
<dbReference type="Proteomes" id="UP001595528">
    <property type="component" value="Unassembled WGS sequence"/>
</dbReference>
<dbReference type="GO" id="GO:0102208">
    <property type="term" value="F:2-polyprenyl-6-hydroxyphenol methylase activity"/>
    <property type="evidence" value="ECO:0007669"/>
    <property type="project" value="UniProtKB-EC"/>
</dbReference>
<evidence type="ECO:0000313" key="1">
    <source>
        <dbReference type="EMBL" id="MFC3226399.1"/>
    </source>
</evidence>
<dbReference type="RefSeq" id="WP_379898360.1">
    <property type="nucleotide sequence ID" value="NZ_JBHRTR010000011.1"/>
</dbReference>
<reference evidence="2" key="1">
    <citation type="journal article" date="2019" name="Int. J. Syst. Evol. Microbiol.">
        <title>The Global Catalogue of Microorganisms (GCM) 10K type strain sequencing project: providing services to taxonomists for standard genome sequencing and annotation.</title>
        <authorList>
            <consortium name="The Broad Institute Genomics Platform"/>
            <consortium name="The Broad Institute Genome Sequencing Center for Infectious Disease"/>
            <person name="Wu L."/>
            <person name="Ma J."/>
        </authorList>
    </citation>
    <scope>NUCLEOTIDE SEQUENCE [LARGE SCALE GENOMIC DNA]</scope>
    <source>
        <strain evidence="2">KCTC 42964</strain>
    </source>
</reference>
<dbReference type="EC" id="2.1.1.222" evidence="1"/>
<keyword evidence="1" id="KW-0489">Methyltransferase</keyword>
<dbReference type="GO" id="GO:0061542">
    <property type="term" value="F:3-demethylubiquinol 3-O-methyltransferase activity"/>
    <property type="evidence" value="ECO:0007669"/>
    <property type="project" value="UniProtKB-EC"/>
</dbReference>
<evidence type="ECO:0000313" key="2">
    <source>
        <dbReference type="Proteomes" id="UP001595528"/>
    </source>
</evidence>
<dbReference type="GO" id="GO:0032259">
    <property type="term" value="P:methylation"/>
    <property type="evidence" value="ECO:0007669"/>
    <property type="project" value="UniProtKB-KW"/>
</dbReference>
<dbReference type="SUPFAM" id="SSF53335">
    <property type="entry name" value="S-adenosyl-L-methionine-dependent methyltransferases"/>
    <property type="match status" value="1"/>
</dbReference>